<keyword evidence="1" id="KW-0812">Transmembrane</keyword>
<accession>A0ABV7Z2S6</accession>
<name>A0ABV7Z2S6_9BACT</name>
<evidence type="ECO:0008006" key="4">
    <source>
        <dbReference type="Google" id="ProtNLM"/>
    </source>
</evidence>
<evidence type="ECO:0000256" key="1">
    <source>
        <dbReference type="SAM" id="Phobius"/>
    </source>
</evidence>
<sequence length="214" mass="24235">MNNDNQLISFLWIRRGIGFMGIALPMILFIGTYIGTDCKYVLPSISDYYHTNMHDFFVGILCVIAIFLFTYRGYDAKDNLAANLGSLFALGVAFFPTSRLQNACTQACNYEFSTLHLISATAFFVILAYFALVLFPKTDPRKTPSPQKLKRNKIFRTCGIIIVVCIVLLFAYFIVNRKGNLNLNIPVIFILESIALWAFGISWIIKGELILEDK</sequence>
<feature type="transmembrane region" description="Helical" evidence="1">
    <location>
        <begin position="117"/>
        <end position="135"/>
    </location>
</feature>
<protein>
    <recommendedName>
        <fullName evidence="4">DUF998 domain-containing protein</fullName>
    </recommendedName>
</protein>
<keyword evidence="3" id="KW-1185">Reference proteome</keyword>
<evidence type="ECO:0000313" key="3">
    <source>
        <dbReference type="Proteomes" id="UP001595616"/>
    </source>
</evidence>
<dbReference type="EMBL" id="JBHRYQ010000001">
    <property type="protein sequence ID" value="MFC3812556.1"/>
    <property type="molecule type" value="Genomic_DNA"/>
</dbReference>
<feature type="transmembrane region" description="Helical" evidence="1">
    <location>
        <begin position="80"/>
        <end position="97"/>
    </location>
</feature>
<feature type="transmembrane region" description="Helical" evidence="1">
    <location>
        <begin position="56"/>
        <end position="73"/>
    </location>
</feature>
<reference evidence="3" key="1">
    <citation type="journal article" date="2019" name="Int. J. Syst. Evol. Microbiol.">
        <title>The Global Catalogue of Microorganisms (GCM) 10K type strain sequencing project: providing services to taxonomists for standard genome sequencing and annotation.</title>
        <authorList>
            <consortium name="The Broad Institute Genomics Platform"/>
            <consortium name="The Broad Institute Genome Sequencing Center for Infectious Disease"/>
            <person name="Wu L."/>
            <person name="Ma J."/>
        </authorList>
    </citation>
    <scope>NUCLEOTIDE SEQUENCE [LARGE SCALE GENOMIC DNA]</scope>
    <source>
        <strain evidence="3">CECT 7956</strain>
    </source>
</reference>
<comment type="caution">
    <text evidence="2">The sequence shown here is derived from an EMBL/GenBank/DDBJ whole genome shotgun (WGS) entry which is preliminary data.</text>
</comment>
<feature type="transmembrane region" description="Helical" evidence="1">
    <location>
        <begin position="155"/>
        <end position="175"/>
    </location>
</feature>
<keyword evidence="1" id="KW-0472">Membrane</keyword>
<dbReference type="Proteomes" id="UP001595616">
    <property type="component" value="Unassembled WGS sequence"/>
</dbReference>
<organism evidence="2 3">
    <name type="scientific">Lacihabitans lacunae</name>
    <dbReference type="NCBI Taxonomy" id="1028214"/>
    <lineage>
        <taxon>Bacteria</taxon>
        <taxon>Pseudomonadati</taxon>
        <taxon>Bacteroidota</taxon>
        <taxon>Cytophagia</taxon>
        <taxon>Cytophagales</taxon>
        <taxon>Leadbetterellaceae</taxon>
        <taxon>Lacihabitans</taxon>
    </lineage>
</organism>
<evidence type="ECO:0000313" key="2">
    <source>
        <dbReference type="EMBL" id="MFC3812556.1"/>
    </source>
</evidence>
<keyword evidence="1" id="KW-1133">Transmembrane helix</keyword>
<feature type="transmembrane region" description="Helical" evidence="1">
    <location>
        <begin position="12"/>
        <end position="36"/>
    </location>
</feature>
<gene>
    <name evidence="2" type="ORF">ACFOOI_17985</name>
</gene>
<dbReference type="RefSeq" id="WP_379839438.1">
    <property type="nucleotide sequence ID" value="NZ_JBHRYQ010000001.1"/>
</dbReference>
<feature type="transmembrane region" description="Helical" evidence="1">
    <location>
        <begin position="187"/>
        <end position="205"/>
    </location>
</feature>
<proteinExistence type="predicted"/>